<dbReference type="SMART" id="SM01353">
    <property type="entry name" value="AIF_C"/>
    <property type="match status" value="1"/>
</dbReference>
<dbReference type="GO" id="GO:0046983">
    <property type="term" value="F:protein dimerization activity"/>
    <property type="evidence" value="ECO:0007669"/>
    <property type="project" value="InterPro"/>
</dbReference>
<name>A0A179BK20_ACIFR</name>
<keyword evidence="2" id="KW-0285">Flavoprotein</keyword>
<gene>
    <name evidence="11" type="ORF">A4H96_04810</name>
</gene>
<dbReference type="InterPro" id="IPR036188">
    <property type="entry name" value="FAD/NAD-bd_sf"/>
</dbReference>
<keyword evidence="6" id="KW-0560">Oxidoreductase</keyword>
<dbReference type="PRINTS" id="PR00368">
    <property type="entry name" value="FADPNR"/>
</dbReference>
<dbReference type="Proteomes" id="UP000078302">
    <property type="component" value="Unassembled WGS sequence"/>
</dbReference>
<dbReference type="EMBL" id="LVXZ01000050">
    <property type="protein sequence ID" value="OAP92056.1"/>
    <property type="molecule type" value="Genomic_DNA"/>
</dbReference>
<dbReference type="Gene3D" id="3.50.50.60">
    <property type="entry name" value="FAD/NAD(P)-binding domain"/>
    <property type="match status" value="2"/>
</dbReference>
<feature type="domain" description="Mitochondrial apoptosis-inducing factor C-terminal" evidence="10">
    <location>
        <begin position="343"/>
        <end position="386"/>
    </location>
</feature>
<dbReference type="Pfam" id="PF07992">
    <property type="entry name" value="Pyr_redox_2"/>
    <property type="match status" value="1"/>
</dbReference>
<feature type="domain" description="FAD/NAD(P)-binding" evidence="9">
    <location>
        <begin position="4"/>
        <end position="301"/>
    </location>
</feature>
<evidence type="ECO:0000313" key="12">
    <source>
        <dbReference type="Proteomes" id="UP000078302"/>
    </source>
</evidence>
<keyword evidence="7" id="KW-0520">NAD</keyword>
<dbReference type="GO" id="GO:0033108">
    <property type="term" value="P:mitochondrial respiratory chain complex assembly"/>
    <property type="evidence" value="ECO:0007669"/>
    <property type="project" value="TreeGrafter"/>
</dbReference>
<evidence type="ECO:0000313" key="11">
    <source>
        <dbReference type="EMBL" id="OAP92056.1"/>
    </source>
</evidence>
<dbReference type="AlphaFoldDB" id="A0A179BK20"/>
<keyword evidence="5" id="KW-0809">Transit peptide</keyword>
<accession>A0A179BK20</accession>
<comment type="caution">
    <text evidence="11">The sequence shown here is derived from an EMBL/GenBank/DDBJ whole genome shotgun (WGS) entry which is preliminary data.</text>
</comment>
<dbReference type="InterPro" id="IPR050446">
    <property type="entry name" value="FAD-oxidoreductase/Apoptosis"/>
</dbReference>
<evidence type="ECO:0000259" key="10">
    <source>
        <dbReference type="Pfam" id="PF14721"/>
    </source>
</evidence>
<evidence type="ECO:0000256" key="1">
    <source>
        <dbReference type="ARBA" id="ARBA00001974"/>
    </source>
</evidence>
<dbReference type="Pfam" id="PF14721">
    <property type="entry name" value="AIF_C"/>
    <property type="match status" value="1"/>
</dbReference>
<dbReference type="GO" id="GO:0016174">
    <property type="term" value="F:NAD(P)H oxidase H2O2-forming activity"/>
    <property type="evidence" value="ECO:0007669"/>
    <property type="project" value="TreeGrafter"/>
</dbReference>
<keyword evidence="12" id="KW-1185">Reference proteome</keyword>
<evidence type="ECO:0000256" key="6">
    <source>
        <dbReference type="ARBA" id="ARBA00023002"/>
    </source>
</evidence>
<dbReference type="GO" id="GO:0012501">
    <property type="term" value="P:programmed cell death"/>
    <property type="evidence" value="ECO:0007669"/>
    <property type="project" value="TreeGrafter"/>
</dbReference>
<dbReference type="GO" id="GO:0071949">
    <property type="term" value="F:FAD binding"/>
    <property type="evidence" value="ECO:0007669"/>
    <property type="project" value="TreeGrafter"/>
</dbReference>
<dbReference type="SUPFAM" id="SSF51905">
    <property type="entry name" value="FAD/NAD(P)-binding domain"/>
    <property type="match status" value="1"/>
</dbReference>
<keyword evidence="4" id="KW-0274">FAD</keyword>
<sequence>MAEYDYLLIGAGPAVAAASGAIRSKDSVGNIGILGAEPEAPYQRPPLSKGLWLGKDKEADLALRSAEDWAALNVDLLLGDPVIRLDPQQRLVETISGKMHTYQKALLAMGGRARQFDLPKELQERVFTLRSLEDYRRLHTRATAGGEVAVIGGGFLGAELAAALSQQANLQVFYAVSGAGPLASLLPDVLQEKINARYRAAGVRLETRKKLSRLRANDTRLILDFEEGHMASCDFLVYAIGMEANIGLAERAGLKLANGGVAVDAQLCSSDSHIWVAGDLATYPDPVWGTPIRLEHWDNAEVTGHAAGLAMVGAASAFAHQSLFYSDLYEFGFEAIGNCQNQMECRTALSPDGAQAVVYYCENHQVHGVLLWNVWGKVDSARQLIAARTDPGSDAWANALREW</sequence>
<dbReference type="InterPro" id="IPR029324">
    <property type="entry name" value="AIF_C"/>
</dbReference>
<evidence type="ECO:0000256" key="2">
    <source>
        <dbReference type="ARBA" id="ARBA00022630"/>
    </source>
</evidence>
<keyword evidence="3" id="KW-0053">Apoptosis</keyword>
<dbReference type="RefSeq" id="WP_064218536.1">
    <property type="nucleotide sequence ID" value="NZ_LVXZ01000050.1"/>
</dbReference>
<dbReference type="PANTHER" id="PTHR43557">
    <property type="entry name" value="APOPTOSIS-INDUCING FACTOR 1"/>
    <property type="match status" value="1"/>
</dbReference>
<evidence type="ECO:0000256" key="8">
    <source>
        <dbReference type="ARBA" id="ARBA00047786"/>
    </source>
</evidence>
<dbReference type="PRINTS" id="PR00411">
    <property type="entry name" value="PNDRDTASEI"/>
</dbReference>
<organism evidence="11 12">
    <name type="scientific">Acidithiobacillus ferrooxidans</name>
    <name type="common">Thiobacillus ferrooxidans</name>
    <dbReference type="NCBI Taxonomy" id="920"/>
    <lineage>
        <taxon>Bacteria</taxon>
        <taxon>Pseudomonadati</taxon>
        <taxon>Pseudomonadota</taxon>
        <taxon>Acidithiobacillia</taxon>
        <taxon>Acidithiobacillales</taxon>
        <taxon>Acidithiobacillaceae</taxon>
        <taxon>Acidithiobacillus</taxon>
    </lineage>
</organism>
<evidence type="ECO:0000256" key="4">
    <source>
        <dbReference type="ARBA" id="ARBA00022827"/>
    </source>
</evidence>
<dbReference type="InterPro" id="IPR016156">
    <property type="entry name" value="FAD/NAD-linked_Rdtase_dimer_sf"/>
</dbReference>
<evidence type="ECO:0000256" key="5">
    <source>
        <dbReference type="ARBA" id="ARBA00022946"/>
    </source>
</evidence>
<dbReference type="InterPro" id="IPR023753">
    <property type="entry name" value="FAD/NAD-binding_dom"/>
</dbReference>
<dbReference type="GO" id="GO:0005737">
    <property type="term" value="C:cytoplasm"/>
    <property type="evidence" value="ECO:0007669"/>
    <property type="project" value="TreeGrafter"/>
</dbReference>
<dbReference type="Gene3D" id="3.30.390.30">
    <property type="match status" value="1"/>
</dbReference>
<proteinExistence type="predicted"/>
<evidence type="ECO:0000256" key="7">
    <source>
        <dbReference type="ARBA" id="ARBA00023027"/>
    </source>
</evidence>
<protein>
    <submittedName>
        <fullName evidence="11">Pyridine nucleotide-disulfide oxidoreductase</fullName>
    </submittedName>
</protein>
<comment type="cofactor">
    <cofactor evidence="1">
        <name>FAD</name>
        <dbReference type="ChEBI" id="CHEBI:57692"/>
    </cofactor>
</comment>
<evidence type="ECO:0000259" key="9">
    <source>
        <dbReference type="Pfam" id="PF07992"/>
    </source>
</evidence>
<comment type="catalytic activity">
    <reaction evidence="8">
        <text>A + NADH + H(+) = AH2 + NAD(+)</text>
        <dbReference type="Rhea" id="RHEA:11356"/>
        <dbReference type="ChEBI" id="CHEBI:13193"/>
        <dbReference type="ChEBI" id="CHEBI:15378"/>
        <dbReference type="ChEBI" id="CHEBI:17499"/>
        <dbReference type="ChEBI" id="CHEBI:57540"/>
        <dbReference type="ChEBI" id="CHEBI:57945"/>
    </reaction>
</comment>
<dbReference type="PANTHER" id="PTHR43557:SF4">
    <property type="entry name" value="APOPTOSIS-INDUCING FACTOR 1, MITOCHONDRIAL"/>
    <property type="match status" value="1"/>
</dbReference>
<evidence type="ECO:0000256" key="3">
    <source>
        <dbReference type="ARBA" id="ARBA00022703"/>
    </source>
</evidence>
<dbReference type="OrthoDB" id="5288511at2"/>
<dbReference type="SUPFAM" id="SSF55424">
    <property type="entry name" value="FAD/NAD-linked reductases, dimerisation (C-terminal) domain"/>
    <property type="match status" value="1"/>
</dbReference>
<reference evidence="11 12" key="1">
    <citation type="submission" date="2016-04" db="EMBL/GenBank/DDBJ databases">
        <title>Acidithiobacillus ferrooxidans genome sequencing and assembly.</title>
        <authorList>
            <person name="Zhou Z."/>
        </authorList>
    </citation>
    <scope>NUCLEOTIDE SEQUENCE [LARGE SCALE GENOMIC DNA]</scope>
    <source>
        <strain evidence="11 12">BY0502</strain>
    </source>
</reference>